<sequence length="363" mass="42549">MNSSNSIINQYNTKFQEFWYWFAENSNSFHQAIKTRELLEENFFDKLTPQLNELCEGIYFLTGMMNEITAELIFTPDGVIKNIAFVEELVNAAPEIPNWKFTALKPETDIENVGIQMDEFTFSSETVSFYPNEHAEYPDEIDITIVHKNFNEENKEVIINGVYIFIDNYLGELNSVTTIDNMTVIGESDATQETISIDKLKDYLIWREKEFLEKYEGTRHNTQEDAYNSLQAELENGMPYIAIVNSTVLQWENKASHPWILSVEIDYEGDESGLPDEFTYDLMNDFEDEILQELTDSEGYLNIGRETAENLREIHFACKEFRKPSQILYNLISKFEGKLNIDFHIYKDKYWQSFQRFDVNESN</sequence>
<evidence type="ECO:0000259" key="1">
    <source>
        <dbReference type="Pfam" id="PF05117"/>
    </source>
</evidence>
<name>A0A1W1Z2D1_9FLAO</name>
<dbReference type="AlphaFoldDB" id="A0A1W1Z2D1"/>
<gene>
    <name evidence="2" type="ORF">SAMN06296427_102141</name>
</gene>
<feature type="domain" description="DUF695" evidence="1">
    <location>
        <begin position="236"/>
        <end position="357"/>
    </location>
</feature>
<protein>
    <recommendedName>
        <fullName evidence="1">DUF695 domain-containing protein</fullName>
    </recommendedName>
</protein>
<organism evidence="2 3">
    <name type="scientific">Moheibacter sediminis</name>
    <dbReference type="NCBI Taxonomy" id="1434700"/>
    <lineage>
        <taxon>Bacteria</taxon>
        <taxon>Pseudomonadati</taxon>
        <taxon>Bacteroidota</taxon>
        <taxon>Flavobacteriia</taxon>
        <taxon>Flavobacteriales</taxon>
        <taxon>Weeksellaceae</taxon>
        <taxon>Moheibacter</taxon>
    </lineage>
</organism>
<dbReference type="InterPro" id="IPR016097">
    <property type="entry name" value="DUF695"/>
</dbReference>
<dbReference type="EMBL" id="FWXS01000002">
    <property type="protein sequence ID" value="SMC42637.1"/>
    <property type="molecule type" value="Genomic_DNA"/>
</dbReference>
<proteinExistence type="predicted"/>
<dbReference type="OrthoDB" id="9151249at2"/>
<evidence type="ECO:0000313" key="2">
    <source>
        <dbReference type="EMBL" id="SMC42637.1"/>
    </source>
</evidence>
<dbReference type="STRING" id="1434700.SAMN06296427_102141"/>
<accession>A0A1W1Z2D1</accession>
<dbReference type="Pfam" id="PF05117">
    <property type="entry name" value="DUF695"/>
    <property type="match status" value="1"/>
</dbReference>
<dbReference type="Proteomes" id="UP000192393">
    <property type="component" value="Unassembled WGS sequence"/>
</dbReference>
<dbReference type="RefSeq" id="WP_084016253.1">
    <property type="nucleotide sequence ID" value="NZ_FWXS01000002.1"/>
</dbReference>
<keyword evidence="3" id="KW-1185">Reference proteome</keyword>
<reference evidence="2 3" key="1">
    <citation type="submission" date="2017-04" db="EMBL/GenBank/DDBJ databases">
        <authorList>
            <person name="Afonso C.L."/>
            <person name="Miller P.J."/>
            <person name="Scott M.A."/>
            <person name="Spackman E."/>
            <person name="Goraichik I."/>
            <person name="Dimitrov K.M."/>
            <person name="Suarez D.L."/>
            <person name="Swayne D.E."/>
        </authorList>
    </citation>
    <scope>NUCLEOTIDE SEQUENCE [LARGE SCALE GENOMIC DNA]</scope>
    <source>
        <strain evidence="2 3">CGMCC 1.12708</strain>
    </source>
</reference>
<evidence type="ECO:0000313" key="3">
    <source>
        <dbReference type="Proteomes" id="UP000192393"/>
    </source>
</evidence>